<reference evidence="1" key="1">
    <citation type="journal article" date="2014" name="Genome Announc.">
        <title>Draft Genome Sequence of Clostridium straminisolvens Strain JCM 21531T, Isolated from a Cellulose-Degrading Bacterial Community.</title>
        <authorList>
            <person name="Yuki M."/>
            <person name="Oshima K."/>
            <person name="Suda W."/>
            <person name="Sakamoto M."/>
            <person name="Kitamura K."/>
            <person name="Iida T."/>
            <person name="Hattori M."/>
            <person name="Ohkuma M."/>
        </authorList>
    </citation>
    <scope>NUCLEOTIDE SEQUENCE [LARGE SCALE GENOMIC DNA]</scope>
    <source>
        <strain evidence="1">JCM 21531</strain>
    </source>
</reference>
<keyword evidence="2" id="KW-1185">Reference proteome</keyword>
<protein>
    <submittedName>
        <fullName evidence="1">Uncharacterized protein</fullName>
    </submittedName>
</protein>
<evidence type="ECO:0000313" key="1">
    <source>
        <dbReference type="EMBL" id="GAE88132.1"/>
    </source>
</evidence>
<comment type="caution">
    <text evidence="1">The sequence shown here is derived from an EMBL/GenBank/DDBJ whole genome shotgun (WGS) entry which is preliminary data.</text>
</comment>
<dbReference type="STRING" id="1294263.JCM21531_1556"/>
<sequence>MTEALRRYKMILIILGLTLVIAFLTLAIFAQKPEKVPSKGIFVFENTNDAGSVNVFIKKTAWQDLEVLYAENNDQ</sequence>
<dbReference type="OrthoDB" id="2087320at2"/>
<organism evidence="1 2">
    <name type="scientific">Acetivibrio straminisolvens JCM 21531</name>
    <dbReference type="NCBI Taxonomy" id="1294263"/>
    <lineage>
        <taxon>Bacteria</taxon>
        <taxon>Bacillati</taxon>
        <taxon>Bacillota</taxon>
        <taxon>Clostridia</taxon>
        <taxon>Eubacteriales</taxon>
        <taxon>Oscillospiraceae</taxon>
        <taxon>Acetivibrio</taxon>
    </lineage>
</organism>
<name>W4V4Q2_9FIRM</name>
<accession>W4V4Q2</accession>
<dbReference type="AlphaFoldDB" id="W4V4Q2"/>
<dbReference type="EMBL" id="BAVR01000014">
    <property type="protein sequence ID" value="GAE88132.1"/>
    <property type="molecule type" value="Genomic_DNA"/>
</dbReference>
<evidence type="ECO:0000313" key="2">
    <source>
        <dbReference type="Proteomes" id="UP000019109"/>
    </source>
</evidence>
<dbReference type="Proteomes" id="UP000019109">
    <property type="component" value="Unassembled WGS sequence"/>
</dbReference>
<gene>
    <name evidence="1" type="ORF">JCM21531_1556</name>
</gene>
<proteinExistence type="predicted"/>
<dbReference type="RefSeq" id="WP_054847010.1">
    <property type="nucleotide sequence ID" value="NZ_BAVR01000014.1"/>
</dbReference>